<dbReference type="GO" id="GO:0016787">
    <property type="term" value="F:hydrolase activity"/>
    <property type="evidence" value="ECO:0007669"/>
    <property type="project" value="UniProtKB-KW"/>
</dbReference>
<dbReference type="AlphaFoldDB" id="A0A931CBG9"/>
<comment type="caution">
    <text evidence="1">The sequence shown here is derived from an EMBL/GenBank/DDBJ whole genome shotgun (WGS) entry which is preliminary data.</text>
</comment>
<dbReference type="Proteomes" id="UP000598146">
    <property type="component" value="Unassembled WGS sequence"/>
</dbReference>
<organism evidence="1 2">
    <name type="scientific">Actinoplanes aureus</name>
    <dbReference type="NCBI Taxonomy" id="2792083"/>
    <lineage>
        <taxon>Bacteria</taxon>
        <taxon>Bacillati</taxon>
        <taxon>Actinomycetota</taxon>
        <taxon>Actinomycetes</taxon>
        <taxon>Micromonosporales</taxon>
        <taxon>Micromonosporaceae</taxon>
        <taxon>Actinoplanes</taxon>
    </lineage>
</organism>
<gene>
    <name evidence="1" type="ORF">I4J89_16520</name>
</gene>
<reference evidence="1" key="1">
    <citation type="submission" date="2020-11" db="EMBL/GenBank/DDBJ databases">
        <title>Isolation and identification of active actinomycetes.</title>
        <authorList>
            <person name="Sun X."/>
        </authorList>
    </citation>
    <scope>NUCLEOTIDE SEQUENCE</scope>
    <source>
        <strain evidence="1">NEAU-A11</strain>
    </source>
</reference>
<evidence type="ECO:0000313" key="2">
    <source>
        <dbReference type="Proteomes" id="UP000598146"/>
    </source>
</evidence>
<proteinExistence type="predicted"/>
<dbReference type="Gene3D" id="3.40.50.1820">
    <property type="entry name" value="alpha/beta hydrolase"/>
    <property type="match status" value="1"/>
</dbReference>
<protein>
    <submittedName>
        <fullName evidence="1">Alpha/beta hydrolase</fullName>
    </submittedName>
</protein>
<accession>A0A931CBG9</accession>
<dbReference type="RefSeq" id="WP_196414867.1">
    <property type="nucleotide sequence ID" value="NZ_JADQTO010000007.1"/>
</dbReference>
<evidence type="ECO:0000313" key="1">
    <source>
        <dbReference type="EMBL" id="MBG0563058.1"/>
    </source>
</evidence>
<sequence>MSADVRPVNTAESFLLLHGWQNRRPPAHWQHWLAGELTRLGHPVDYPQLPHPDHPDLDTWLTELQTRVAALPGRRRTVLCHSLSCLLWLNAAARSAVPVPVDRVLLVAPPSREITLSLPEIAAFAVPETLTPDHLRAAAKHTRLIGTDNDPYCPAGPAPAYGDRLDIPTLVLPGAAHLNVDAGYGSWPSLLDWCLSPSHDHPITHRPAV</sequence>
<dbReference type="SUPFAM" id="SSF53474">
    <property type="entry name" value="alpha/beta-Hydrolases"/>
    <property type="match status" value="1"/>
</dbReference>
<dbReference type="InterPro" id="IPR010662">
    <property type="entry name" value="RBBP9/YdeN"/>
</dbReference>
<dbReference type="EMBL" id="JADQTO010000007">
    <property type="protein sequence ID" value="MBG0563058.1"/>
    <property type="molecule type" value="Genomic_DNA"/>
</dbReference>
<keyword evidence="1" id="KW-0378">Hydrolase</keyword>
<dbReference type="InterPro" id="IPR029058">
    <property type="entry name" value="AB_hydrolase_fold"/>
</dbReference>
<keyword evidence="2" id="KW-1185">Reference proteome</keyword>
<name>A0A931CBG9_9ACTN</name>
<dbReference type="Pfam" id="PF06821">
    <property type="entry name" value="Ser_hydrolase"/>
    <property type="match status" value="1"/>
</dbReference>